<dbReference type="PROSITE" id="PS50930">
    <property type="entry name" value="HTH_LYTTR"/>
    <property type="match status" value="1"/>
</dbReference>
<dbReference type="RefSeq" id="WP_091232649.1">
    <property type="nucleotide sequence ID" value="NZ_FMKA01000007.1"/>
</dbReference>
<name>A0A1D3TSW7_9FIRM</name>
<evidence type="ECO:0000256" key="1">
    <source>
        <dbReference type="ARBA" id="ARBA00018672"/>
    </source>
</evidence>
<dbReference type="InterPro" id="IPR007492">
    <property type="entry name" value="LytTR_DNA-bd_dom"/>
</dbReference>
<dbReference type="GO" id="GO:0000156">
    <property type="term" value="F:phosphorelay response regulator activity"/>
    <property type="evidence" value="ECO:0007669"/>
    <property type="project" value="InterPro"/>
</dbReference>
<evidence type="ECO:0000256" key="3">
    <source>
        <dbReference type="PROSITE-ProRule" id="PRU00169"/>
    </source>
</evidence>
<dbReference type="SMART" id="SM00850">
    <property type="entry name" value="LytTR"/>
    <property type="match status" value="1"/>
</dbReference>
<sequence>MVRIAIVEDDKNYTDVFMKYLERYGKESGEKFQIFTFQDGEDIVENYKGDYDIILMDIEMRFMDGMTSAEEIRKHDSEVVIIFITNMPQYAMKGYAVEALDYVLKPINYFAFSQRIDRALARMKRRSRKFISINYKGSVRKIDINQIYYIEVQNHDLIYHTKEGDFSERGTMREIEENLGSEGFFRCNKCYLINLEYVEGFQEGKVFVGNDQVQVSRSRKKELLDVLNNYMNEVSK</sequence>
<keyword evidence="7" id="KW-1185">Reference proteome</keyword>
<feature type="modified residue" description="4-aspartylphosphate" evidence="3">
    <location>
        <position position="57"/>
    </location>
</feature>
<dbReference type="SMART" id="SM00448">
    <property type="entry name" value="REC"/>
    <property type="match status" value="1"/>
</dbReference>
<dbReference type="Pfam" id="PF04397">
    <property type="entry name" value="LytTR"/>
    <property type="match status" value="1"/>
</dbReference>
<dbReference type="Pfam" id="PF00072">
    <property type="entry name" value="Response_reg"/>
    <property type="match status" value="1"/>
</dbReference>
<reference evidence="6 7" key="1">
    <citation type="submission" date="2016-09" db="EMBL/GenBank/DDBJ databases">
        <authorList>
            <person name="Capua I."/>
            <person name="De Benedictis P."/>
            <person name="Joannis T."/>
            <person name="Lombin L.H."/>
            <person name="Cattoli G."/>
        </authorList>
    </citation>
    <scope>NUCLEOTIDE SEQUENCE [LARGE SCALE GENOMIC DNA]</scope>
    <source>
        <strain evidence="6 7">GluBS11</strain>
    </source>
</reference>
<evidence type="ECO:0000313" key="6">
    <source>
        <dbReference type="EMBL" id="SCP97003.1"/>
    </source>
</evidence>
<dbReference type="EMBL" id="FMKA01000007">
    <property type="protein sequence ID" value="SCP97003.1"/>
    <property type="molecule type" value="Genomic_DNA"/>
</dbReference>
<comment type="function">
    <text evidence="2">May play the central regulatory role in sporulation. It may be an element of the effector pathway responsible for the activation of sporulation genes in response to nutritional stress. Spo0A may act in concert with spo0H (a sigma factor) to control the expression of some genes that are critical to the sporulation process.</text>
</comment>
<dbReference type="GO" id="GO:0003677">
    <property type="term" value="F:DNA binding"/>
    <property type="evidence" value="ECO:0007669"/>
    <property type="project" value="UniProtKB-KW"/>
</dbReference>
<evidence type="ECO:0000259" key="5">
    <source>
        <dbReference type="PROSITE" id="PS50930"/>
    </source>
</evidence>
<evidence type="ECO:0000313" key="7">
    <source>
        <dbReference type="Proteomes" id="UP000199315"/>
    </source>
</evidence>
<dbReference type="STRING" id="1619234.SAMN05421730_1007101"/>
<feature type="domain" description="Response regulatory" evidence="4">
    <location>
        <begin position="3"/>
        <end position="120"/>
    </location>
</feature>
<proteinExistence type="predicted"/>
<keyword evidence="6" id="KW-0238">DNA-binding</keyword>
<dbReference type="InterPro" id="IPR046947">
    <property type="entry name" value="LytR-like"/>
</dbReference>
<keyword evidence="3" id="KW-0597">Phosphoprotein</keyword>
<dbReference type="InterPro" id="IPR001789">
    <property type="entry name" value="Sig_transdc_resp-reg_receiver"/>
</dbReference>
<feature type="domain" description="HTH LytTR-type" evidence="5">
    <location>
        <begin position="131"/>
        <end position="229"/>
    </location>
</feature>
<gene>
    <name evidence="6" type="ORF">SAMN05421730_1007101</name>
</gene>
<dbReference type="PROSITE" id="PS50110">
    <property type="entry name" value="RESPONSE_REGULATORY"/>
    <property type="match status" value="1"/>
</dbReference>
<evidence type="ECO:0000259" key="4">
    <source>
        <dbReference type="PROSITE" id="PS50110"/>
    </source>
</evidence>
<dbReference type="Gene3D" id="3.40.50.2300">
    <property type="match status" value="1"/>
</dbReference>
<dbReference type="OrthoDB" id="9809318at2"/>
<evidence type="ECO:0000256" key="2">
    <source>
        <dbReference type="ARBA" id="ARBA00024867"/>
    </source>
</evidence>
<protein>
    <recommendedName>
        <fullName evidence="1">Stage 0 sporulation protein A homolog</fullName>
    </recommendedName>
</protein>
<dbReference type="PANTHER" id="PTHR37299">
    <property type="entry name" value="TRANSCRIPTIONAL REGULATOR-RELATED"/>
    <property type="match status" value="1"/>
</dbReference>
<dbReference type="PANTHER" id="PTHR37299:SF1">
    <property type="entry name" value="STAGE 0 SPORULATION PROTEIN A HOMOLOG"/>
    <property type="match status" value="1"/>
</dbReference>
<dbReference type="InterPro" id="IPR011006">
    <property type="entry name" value="CheY-like_superfamily"/>
</dbReference>
<dbReference type="Proteomes" id="UP000199315">
    <property type="component" value="Unassembled WGS sequence"/>
</dbReference>
<dbReference type="Gene3D" id="2.40.50.1020">
    <property type="entry name" value="LytTr DNA-binding domain"/>
    <property type="match status" value="1"/>
</dbReference>
<organism evidence="6 7">
    <name type="scientific">Anaerobium acetethylicum</name>
    <dbReference type="NCBI Taxonomy" id="1619234"/>
    <lineage>
        <taxon>Bacteria</taxon>
        <taxon>Bacillati</taxon>
        <taxon>Bacillota</taxon>
        <taxon>Clostridia</taxon>
        <taxon>Lachnospirales</taxon>
        <taxon>Lachnospiraceae</taxon>
        <taxon>Anaerobium</taxon>
    </lineage>
</organism>
<dbReference type="SUPFAM" id="SSF52172">
    <property type="entry name" value="CheY-like"/>
    <property type="match status" value="1"/>
</dbReference>
<accession>A0A1D3TSW7</accession>
<dbReference type="AlphaFoldDB" id="A0A1D3TSW7"/>